<dbReference type="SUPFAM" id="SSF52172">
    <property type="entry name" value="CheY-like"/>
    <property type="match status" value="1"/>
</dbReference>
<protein>
    <submittedName>
        <fullName evidence="10">Two component transcriptional regulator, winged helix family</fullName>
    </submittedName>
</protein>
<feature type="domain" description="Response regulatory" evidence="8">
    <location>
        <begin position="15"/>
        <end position="132"/>
    </location>
</feature>
<reference evidence="11" key="1">
    <citation type="journal article" date="2010" name="Stand. Genomic Sci.">
        <title>Complete genome sequence of Sulfurimonas autotrophica type strain (OK10).</title>
        <authorList>
            <person name="Sikorski J."/>
            <person name="Munk C."/>
            <person name="Lapidus A."/>
            <person name="Djao O."/>
            <person name="Lucas S."/>
            <person name="Glavina Del Rio T."/>
            <person name="Nolan M."/>
            <person name="Tice H."/>
            <person name="Han C."/>
            <person name="Cheng J."/>
            <person name="Tapia R."/>
            <person name="Goodwin L."/>
            <person name="Pitluck S."/>
            <person name="Liolios K."/>
            <person name="Ivanova N."/>
            <person name="Mavromatis K."/>
            <person name="Mikhailova N."/>
            <person name="Pati A."/>
            <person name="Sims D."/>
            <person name="Meincke L."/>
            <person name="Brettin T."/>
            <person name="Detter J."/>
            <person name="Chen A."/>
            <person name="Palaniappan K."/>
            <person name="Land M."/>
            <person name="Hauser L."/>
            <person name="Chang Y."/>
            <person name="Jeffries C."/>
            <person name="Rohde M."/>
            <person name="Lang E."/>
            <person name="Spring S."/>
            <person name="Goker M."/>
            <person name="Woyke T."/>
            <person name="Bristow J."/>
            <person name="Eisen J."/>
            <person name="Markowitz V."/>
            <person name="Hugenholtz P."/>
            <person name="Kyrpides N."/>
            <person name="Klenk H."/>
        </authorList>
    </citation>
    <scope>NUCLEOTIDE SEQUENCE [LARGE SCALE GENOMIC DNA]</scope>
    <source>
        <strain evidence="11">ATCC BAA-671 / DSM 16294 / JCM 11897 / OK10</strain>
    </source>
</reference>
<dbReference type="InterPro" id="IPR011006">
    <property type="entry name" value="CheY-like_superfamily"/>
</dbReference>
<dbReference type="GO" id="GO:0000976">
    <property type="term" value="F:transcription cis-regulatory region binding"/>
    <property type="evidence" value="ECO:0007669"/>
    <property type="project" value="TreeGrafter"/>
</dbReference>
<dbReference type="PANTHER" id="PTHR48111">
    <property type="entry name" value="REGULATOR OF RPOS"/>
    <property type="match status" value="1"/>
</dbReference>
<name>E0UUB8_SULAO</name>
<dbReference type="InterPro" id="IPR001789">
    <property type="entry name" value="Sig_transdc_resp-reg_receiver"/>
</dbReference>
<dbReference type="InterPro" id="IPR016032">
    <property type="entry name" value="Sig_transdc_resp-reg_C-effctor"/>
</dbReference>
<evidence type="ECO:0000256" key="4">
    <source>
        <dbReference type="ARBA" id="ARBA00023125"/>
    </source>
</evidence>
<dbReference type="HOGENOM" id="CLU_000445_30_3_7"/>
<evidence type="ECO:0000256" key="2">
    <source>
        <dbReference type="ARBA" id="ARBA00023012"/>
    </source>
</evidence>
<dbReference type="SMART" id="SM00448">
    <property type="entry name" value="REC"/>
    <property type="match status" value="1"/>
</dbReference>
<dbReference type="PROSITE" id="PS50110">
    <property type="entry name" value="RESPONSE_REGULATORY"/>
    <property type="match status" value="1"/>
</dbReference>
<dbReference type="Gene3D" id="3.40.50.2300">
    <property type="match status" value="1"/>
</dbReference>
<dbReference type="InterPro" id="IPR036388">
    <property type="entry name" value="WH-like_DNA-bd_sf"/>
</dbReference>
<dbReference type="SMART" id="SM00862">
    <property type="entry name" value="Trans_reg_C"/>
    <property type="match status" value="1"/>
</dbReference>
<dbReference type="Pfam" id="PF00072">
    <property type="entry name" value="Response_reg"/>
    <property type="match status" value="1"/>
</dbReference>
<gene>
    <name evidence="10" type="ordered locus">Saut_1446</name>
</gene>
<dbReference type="RefSeq" id="WP_013327246.1">
    <property type="nucleotide sequence ID" value="NC_014506.1"/>
</dbReference>
<dbReference type="InterPro" id="IPR039420">
    <property type="entry name" value="WalR-like"/>
</dbReference>
<dbReference type="GO" id="GO:0032993">
    <property type="term" value="C:protein-DNA complex"/>
    <property type="evidence" value="ECO:0007669"/>
    <property type="project" value="TreeGrafter"/>
</dbReference>
<evidence type="ECO:0000256" key="1">
    <source>
        <dbReference type="ARBA" id="ARBA00022553"/>
    </source>
</evidence>
<feature type="DNA-binding region" description="OmpR/PhoB-type" evidence="7">
    <location>
        <begin position="147"/>
        <end position="242"/>
    </location>
</feature>
<evidence type="ECO:0000313" key="11">
    <source>
        <dbReference type="Proteomes" id="UP000007803"/>
    </source>
</evidence>
<dbReference type="KEGG" id="sua:Saut_1446"/>
<dbReference type="GO" id="GO:0005829">
    <property type="term" value="C:cytosol"/>
    <property type="evidence" value="ECO:0007669"/>
    <property type="project" value="TreeGrafter"/>
</dbReference>
<dbReference type="GO" id="GO:0000156">
    <property type="term" value="F:phosphorelay response regulator activity"/>
    <property type="evidence" value="ECO:0007669"/>
    <property type="project" value="TreeGrafter"/>
</dbReference>
<evidence type="ECO:0000256" key="7">
    <source>
        <dbReference type="PROSITE-ProRule" id="PRU01091"/>
    </source>
</evidence>
<keyword evidence="1 6" id="KW-0597">Phosphoprotein</keyword>
<keyword evidence="11" id="KW-1185">Reference proteome</keyword>
<accession>E0UUB8</accession>
<dbReference type="PANTHER" id="PTHR48111:SF1">
    <property type="entry name" value="TWO-COMPONENT RESPONSE REGULATOR ORR33"/>
    <property type="match status" value="1"/>
</dbReference>
<dbReference type="STRING" id="563040.Saut_1446"/>
<keyword evidence="5" id="KW-0804">Transcription</keyword>
<dbReference type="Pfam" id="PF00486">
    <property type="entry name" value="Trans_reg_C"/>
    <property type="match status" value="1"/>
</dbReference>
<dbReference type="Gene3D" id="1.10.10.10">
    <property type="entry name" value="Winged helix-like DNA-binding domain superfamily/Winged helix DNA-binding domain"/>
    <property type="match status" value="1"/>
</dbReference>
<evidence type="ECO:0000256" key="5">
    <source>
        <dbReference type="ARBA" id="ARBA00023163"/>
    </source>
</evidence>
<dbReference type="Proteomes" id="UP000007803">
    <property type="component" value="Chromosome"/>
</dbReference>
<keyword evidence="2" id="KW-0902">Two-component regulatory system</keyword>
<evidence type="ECO:0000256" key="6">
    <source>
        <dbReference type="PROSITE-ProRule" id="PRU00169"/>
    </source>
</evidence>
<feature type="modified residue" description="4-aspartylphosphate" evidence="6">
    <location>
        <position position="67"/>
    </location>
</feature>
<dbReference type="eggNOG" id="COG0745">
    <property type="taxonomic scope" value="Bacteria"/>
</dbReference>
<sequence>MMNSQELLENAKGLKLLFAEDHDELREATAEILKTFFQQVDSVSNGEEAIELYTKNGSDYYDIVLTDIKMPKLSGVLLTEAIYAINPEQTIIVLSAHDESSYLLPLINLGIERFVKKPIDYQELMEVLTNAAKKINLINNTSECKNSSFVHLSNTCKYDKVKKLFYENEKTIYLTKYEIIFFTLLTENIGKIYSNEDIVAYYQSLNENIDPQNIRKLVSKLRKKIPANLIESIYGVGYRLVPSH</sequence>
<keyword evidence="4 7" id="KW-0238">DNA-binding</keyword>
<evidence type="ECO:0000313" key="10">
    <source>
        <dbReference type="EMBL" id="ADN09493.1"/>
    </source>
</evidence>
<dbReference type="AlphaFoldDB" id="E0UUB8"/>
<evidence type="ECO:0000256" key="3">
    <source>
        <dbReference type="ARBA" id="ARBA00023015"/>
    </source>
</evidence>
<organism evidence="10 11">
    <name type="scientific">Sulfurimonas autotrophica (strain ATCC BAA-671 / DSM 16294 / JCM 11897 / OK10)</name>
    <dbReference type="NCBI Taxonomy" id="563040"/>
    <lineage>
        <taxon>Bacteria</taxon>
        <taxon>Pseudomonadati</taxon>
        <taxon>Campylobacterota</taxon>
        <taxon>Epsilonproteobacteria</taxon>
        <taxon>Campylobacterales</taxon>
        <taxon>Sulfurimonadaceae</taxon>
        <taxon>Sulfurimonas</taxon>
    </lineage>
</organism>
<dbReference type="GO" id="GO:0006355">
    <property type="term" value="P:regulation of DNA-templated transcription"/>
    <property type="evidence" value="ECO:0007669"/>
    <property type="project" value="InterPro"/>
</dbReference>
<evidence type="ECO:0000259" key="9">
    <source>
        <dbReference type="PROSITE" id="PS51755"/>
    </source>
</evidence>
<dbReference type="InterPro" id="IPR001867">
    <property type="entry name" value="OmpR/PhoB-type_DNA-bd"/>
</dbReference>
<dbReference type="PROSITE" id="PS51755">
    <property type="entry name" value="OMPR_PHOB"/>
    <property type="match status" value="1"/>
</dbReference>
<dbReference type="SUPFAM" id="SSF46894">
    <property type="entry name" value="C-terminal effector domain of the bipartite response regulators"/>
    <property type="match status" value="1"/>
</dbReference>
<feature type="domain" description="OmpR/PhoB-type" evidence="9">
    <location>
        <begin position="147"/>
        <end position="242"/>
    </location>
</feature>
<evidence type="ECO:0000259" key="8">
    <source>
        <dbReference type="PROSITE" id="PS50110"/>
    </source>
</evidence>
<dbReference type="OrthoDB" id="8912111at2"/>
<dbReference type="EMBL" id="CP002205">
    <property type="protein sequence ID" value="ADN09493.1"/>
    <property type="molecule type" value="Genomic_DNA"/>
</dbReference>
<keyword evidence="3" id="KW-0805">Transcription regulation</keyword>
<proteinExistence type="predicted"/>